<protein>
    <submittedName>
        <fullName evidence="3">Uncharacterized protein</fullName>
    </submittedName>
</protein>
<keyword evidence="2" id="KW-0732">Signal</keyword>
<gene>
    <name evidence="3" type="ORF">NEA10_19420</name>
</gene>
<sequence>MRHSLLLSALLLGLGSSLTAAPQITEEPNAEQVAFRGFLSAQTEQKDEVEPHRGSGRRRFQPDTNQHQPGDSFLPVTNF</sequence>
<dbReference type="InterPro" id="IPR058097">
    <property type="entry name" value="PatX"/>
</dbReference>
<feature type="signal peptide" evidence="2">
    <location>
        <begin position="1"/>
        <end position="20"/>
    </location>
</feature>
<evidence type="ECO:0000256" key="1">
    <source>
        <dbReference type="SAM" id="MobiDB-lite"/>
    </source>
</evidence>
<feature type="compositionally biased region" description="Polar residues" evidence="1">
    <location>
        <begin position="62"/>
        <end position="79"/>
    </location>
</feature>
<accession>A0ABY5APP4</accession>
<evidence type="ECO:0000313" key="4">
    <source>
        <dbReference type="Proteomes" id="UP001056708"/>
    </source>
</evidence>
<dbReference type="Proteomes" id="UP001056708">
    <property type="component" value="Chromosome"/>
</dbReference>
<dbReference type="EMBL" id="CP098611">
    <property type="protein sequence ID" value="USR90965.1"/>
    <property type="molecule type" value="Genomic_DNA"/>
</dbReference>
<reference evidence="3" key="1">
    <citation type="submission" date="2022-06" db="EMBL/GenBank/DDBJ databases">
        <title>Genome sequence of Phormidium yuhuli AB48 isolated from an industrial photobioreactor environment.</title>
        <authorList>
            <person name="Qiu Y."/>
            <person name="Noonan A.J.C."/>
            <person name="Dofher K."/>
            <person name="Koch M."/>
            <person name="Kieft B."/>
            <person name="Lin X."/>
            <person name="Ziels R.M."/>
            <person name="Hallam S.J."/>
        </authorList>
    </citation>
    <scope>NUCLEOTIDE SEQUENCE</scope>
    <source>
        <strain evidence="3">AB48</strain>
    </source>
</reference>
<evidence type="ECO:0000313" key="3">
    <source>
        <dbReference type="EMBL" id="USR90965.1"/>
    </source>
</evidence>
<keyword evidence="4" id="KW-1185">Reference proteome</keyword>
<feature type="chain" id="PRO_5047508740" evidence="2">
    <location>
        <begin position="21"/>
        <end position="79"/>
    </location>
</feature>
<evidence type="ECO:0000256" key="2">
    <source>
        <dbReference type="SAM" id="SignalP"/>
    </source>
</evidence>
<proteinExistence type="predicted"/>
<feature type="compositionally biased region" description="Basic and acidic residues" evidence="1">
    <location>
        <begin position="44"/>
        <end position="53"/>
    </location>
</feature>
<name>A0ABY5APP4_9CYAN</name>
<feature type="region of interest" description="Disordered" evidence="1">
    <location>
        <begin position="41"/>
        <end position="79"/>
    </location>
</feature>
<organism evidence="3 4">
    <name type="scientific">Phormidium yuhuli AB48</name>
    <dbReference type="NCBI Taxonomy" id="2940671"/>
    <lineage>
        <taxon>Bacteria</taxon>
        <taxon>Bacillati</taxon>
        <taxon>Cyanobacteriota</taxon>
        <taxon>Cyanophyceae</taxon>
        <taxon>Oscillatoriophycideae</taxon>
        <taxon>Oscillatoriales</taxon>
        <taxon>Oscillatoriaceae</taxon>
        <taxon>Phormidium</taxon>
        <taxon>Phormidium yuhuli</taxon>
    </lineage>
</organism>
<dbReference type="NCBIfam" id="NF047413">
    <property type="entry name" value="heterocyst_PatX"/>
    <property type="match status" value="1"/>
</dbReference>
<dbReference type="RefSeq" id="WP_252662989.1">
    <property type="nucleotide sequence ID" value="NZ_CP098611.1"/>
</dbReference>